<dbReference type="OrthoDB" id="3168860at2759"/>
<comment type="caution">
    <text evidence="1">The sequence shown here is derived from an EMBL/GenBank/DDBJ whole genome shotgun (WGS) entry which is preliminary data.</text>
</comment>
<reference evidence="1 2" key="1">
    <citation type="submission" date="2021-08" db="EMBL/GenBank/DDBJ databases">
        <title>Draft Genome Sequence of Phanerochaete sordida strain YK-624.</title>
        <authorList>
            <person name="Mori T."/>
            <person name="Dohra H."/>
            <person name="Suzuki T."/>
            <person name="Kawagishi H."/>
            <person name="Hirai H."/>
        </authorList>
    </citation>
    <scope>NUCLEOTIDE SEQUENCE [LARGE SCALE GENOMIC DNA]</scope>
    <source>
        <strain evidence="1 2">YK-624</strain>
    </source>
</reference>
<dbReference type="AlphaFoldDB" id="A0A9P3G3C4"/>
<protein>
    <submittedName>
        <fullName evidence="1">Uncharacterized protein</fullName>
    </submittedName>
</protein>
<sequence length="174" mass="19690">MTSYSLLQYKSDPWATHFEDLEGRCAFTVIWVDENPNLVLKLIREAPWAQQHPDIMGPSASFFYFGPNRSPGFLVYGNSPTQPMGNSIKRGKKEGSPHRYFTTQNGKELKWAVSPNRLECTDSKGSVFATWEVAPPNDPFYARLTIKHAALSFVTELVTTLTLNRIAMAFQWAV</sequence>
<keyword evidence="2" id="KW-1185">Reference proteome</keyword>
<dbReference type="EMBL" id="BPQB01000006">
    <property type="protein sequence ID" value="GJE87503.1"/>
    <property type="molecule type" value="Genomic_DNA"/>
</dbReference>
<accession>A0A9P3G3C4</accession>
<name>A0A9P3G3C4_9APHY</name>
<proteinExistence type="predicted"/>
<evidence type="ECO:0000313" key="2">
    <source>
        <dbReference type="Proteomes" id="UP000703269"/>
    </source>
</evidence>
<dbReference type="Proteomes" id="UP000703269">
    <property type="component" value="Unassembled WGS sequence"/>
</dbReference>
<evidence type="ECO:0000313" key="1">
    <source>
        <dbReference type="EMBL" id="GJE87503.1"/>
    </source>
</evidence>
<gene>
    <name evidence="1" type="ORF">PsYK624_035860</name>
</gene>
<organism evidence="1 2">
    <name type="scientific">Phanerochaete sordida</name>
    <dbReference type="NCBI Taxonomy" id="48140"/>
    <lineage>
        <taxon>Eukaryota</taxon>
        <taxon>Fungi</taxon>
        <taxon>Dikarya</taxon>
        <taxon>Basidiomycota</taxon>
        <taxon>Agaricomycotina</taxon>
        <taxon>Agaricomycetes</taxon>
        <taxon>Polyporales</taxon>
        <taxon>Phanerochaetaceae</taxon>
        <taxon>Phanerochaete</taxon>
    </lineage>
</organism>